<dbReference type="AlphaFoldDB" id="A0A510DXV5"/>
<evidence type="ECO:0000313" key="2">
    <source>
        <dbReference type="Proteomes" id="UP000322983"/>
    </source>
</evidence>
<protein>
    <submittedName>
        <fullName evidence="1">Uncharacterized protein</fullName>
    </submittedName>
</protein>
<reference evidence="1 2" key="1">
    <citation type="journal article" date="2020" name="Int. J. Syst. Evol. Microbiol.">
        <title>Sulfuracidifex tepidarius gen. nov., sp. nov. and transfer of Sulfolobus metallicus Huber and Stetter 1992 to the genus Sulfuracidifex as Sulfuracidifex metallicus comb. nov.</title>
        <authorList>
            <person name="Itoh T."/>
            <person name="Miura T."/>
            <person name="Sakai H.D."/>
            <person name="Kato S."/>
            <person name="Ohkuma M."/>
            <person name="Takashina T."/>
        </authorList>
    </citation>
    <scope>NUCLEOTIDE SEQUENCE [LARGE SCALE GENOMIC DNA]</scope>
    <source>
        <strain evidence="1 2">IC-006</strain>
    </source>
</reference>
<organism evidence="1 2">
    <name type="scientific">Sulfuracidifex tepidarius</name>
    <dbReference type="NCBI Taxonomy" id="1294262"/>
    <lineage>
        <taxon>Archaea</taxon>
        <taxon>Thermoproteota</taxon>
        <taxon>Thermoprotei</taxon>
        <taxon>Sulfolobales</taxon>
        <taxon>Sulfolobaceae</taxon>
        <taxon>Sulfuracidifex</taxon>
    </lineage>
</organism>
<keyword evidence="2" id="KW-1185">Reference proteome</keyword>
<dbReference type="EMBL" id="AP018929">
    <property type="protein sequence ID" value="BBG25054.1"/>
    <property type="molecule type" value="Genomic_DNA"/>
</dbReference>
<proteinExistence type="predicted"/>
<sequence>MSYLKGDSKVEIRKIRPILKLTGGGNFREKDYSTLEEILHEAGVNNFEVIYQEKVVKRDENKGVKYIDFIC</sequence>
<name>A0A510DXV5_9CREN</name>
<dbReference type="RefSeq" id="WP_256202638.1">
    <property type="nucleotide sequence ID" value="NZ_BBCL01000010.1"/>
</dbReference>
<accession>A0A510DXV5</accession>
<evidence type="ECO:0000313" key="1">
    <source>
        <dbReference type="EMBL" id="BBG25054.1"/>
    </source>
</evidence>
<gene>
    <name evidence="1" type="ORF">IC006_2389</name>
</gene>
<dbReference type="KEGG" id="step:IC006_2389"/>
<dbReference type="Proteomes" id="UP000322983">
    <property type="component" value="Chromosome"/>
</dbReference>